<accession>A0A516H329</accession>
<protein>
    <submittedName>
        <fullName evidence="1">Uncharacterized protein</fullName>
    </submittedName>
</protein>
<reference evidence="1 2" key="1">
    <citation type="submission" date="2019-07" db="EMBL/GenBank/DDBJ databases">
        <title>Genome sequencing for Ferrovibrio sp. K5.</title>
        <authorList>
            <person name="Park S.-J."/>
        </authorList>
    </citation>
    <scope>NUCLEOTIDE SEQUENCE [LARGE SCALE GENOMIC DNA]</scope>
    <source>
        <strain evidence="1 2">K5</strain>
    </source>
</reference>
<dbReference type="PROSITE" id="PS50231">
    <property type="entry name" value="RICIN_B_LECTIN"/>
    <property type="match status" value="1"/>
</dbReference>
<gene>
    <name evidence="1" type="ORF">FNB15_13255</name>
</gene>
<dbReference type="Proteomes" id="UP000317496">
    <property type="component" value="Chromosome"/>
</dbReference>
<keyword evidence="2" id="KW-1185">Reference proteome</keyword>
<sequence length="202" mass="22403">MSERLRSLGCRPAWLRRMIWTAALVLLLPAAALAPAALAAVNEFLPREAPALKRFAVVAATANNQCLTTQLINNDVKRLRANVLLSPCEFNIDNQTQGFFISRPLQQGAYQIFFAANPSYCLAMEPRAQILVASACALNTEMLEQLPQLWDIKGGGLSLKGIDGKKWCLDTRARQGFSAIFEPQFVECPEQIPDAFILRVNR</sequence>
<organism evidence="1 2">
    <name type="scientific">Ferrovibrio terrae</name>
    <dbReference type="NCBI Taxonomy" id="2594003"/>
    <lineage>
        <taxon>Bacteria</taxon>
        <taxon>Pseudomonadati</taxon>
        <taxon>Pseudomonadota</taxon>
        <taxon>Alphaproteobacteria</taxon>
        <taxon>Rhodospirillales</taxon>
        <taxon>Rhodospirillaceae</taxon>
        <taxon>Ferrovibrio</taxon>
    </lineage>
</organism>
<dbReference type="RefSeq" id="WP_144069158.1">
    <property type="nucleotide sequence ID" value="NZ_CP041636.1"/>
</dbReference>
<dbReference type="AlphaFoldDB" id="A0A516H329"/>
<evidence type="ECO:0000313" key="2">
    <source>
        <dbReference type="Proteomes" id="UP000317496"/>
    </source>
</evidence>
<dbReference type="KEGG" id="fer:FNB15_13255"/>
<name>A0A516H329_9PROT</name>
<dbReference type="EMBL" id="CP041636">
    <property type="protein sequence ID" value="QDO98177.1"/>
    <property type="molecule type" value="Genomic_DNA"/>
</dbReference>
<evidence type="ECO:0000313" key="1">
    <source>
        <dbReference type="EMBL" id="QDO98177.1"/>
    </source>
</evidence>
<proteinExistence type="predicted"/>